<evidence type="ECO:0000313" key="3">
    <source>
        <dbReference type="Proteomes" id="UP000246991"/>
    </source>
</evidence>
<keyword evidence="3" id="KW-1185">Reference proteome</keyword>
<evidence type="ECO:0000313" key="2">
    <source>
        <dbReference type="EMBL" id="PWW75034.1"/>
    </source>
</evidence>
<feature type="region of interest" description="Disordered" evidence="1">
    <location>
        <begin position="73"/>
        <end position="114"/>
    </location>
</feature>
<organism evidence="2 3">
    <name type="scientific">Tuber magnatum</name>
    <name type="common">white Piedmont truffle</name>
    <dbReference type="NCBI Taxonomy" id="42249"/>
    <lineage>
        <taxon>Eukaryota</taxon>
        <taxon>Fungi</taxon>
        <taxon>Dikarya</taxon>
        <taxon>Ascomycota</taxon>
        <taxon>Pezizomycotina</taxon>
        <taxon>Pezizomycetes</taxon>
        <taxon>Pezizales</taxon>
        <taxon>Tuberaceae</taxon>
        <taxon>Tuber</taxon>
    </lineage>
</organism>
<protein>
    <submittedName>
        <fullName evidence="2">Uncharacterized protein</fullName>
    </submittedName>
</protein>
<dbReference type="STRING" id="42249.A0A317SKV7"/>
<feature type="compositionally biased region" description="Basic and acidic residues" evidence="1">
    <location>
        <begin position="88"/>
        <end position="99"/>
    </location>
</feature>
<accession>A0A317SKV7</accession>
<reference evidence="2 3" key="1">
    <citation type="submission" date="2018-03" db="EMBL/GenBank/DDBJ databases">
        <title>Genomes of Pezizomycetes fungi and the evolution of truffles.</title>
        <authorList>
            <person name="Murat C."/>
            <person name="Payen T."/>
            <person name="Noel B."/>
            <person name="Kuo A."/>
            <person name="Martin F.M."/>
        </authorList>
    </citation>
    <scope>NUCLEOTIDE SEQUENCE [LARGE SCALE GENOMIC DNA]</scope>
    <source>
        <strain evidence="2">091103-1</strain>
    </source>
</reference>
<name>A0A317SKV7_9PEZI</name>
<proteinExistence type="predicted"/>
<gene>
    <name evidence="2" type="ORF">C7212DRAFT_345656</name>
</gene>
<dbReference type="EMBL" id="PYWC01000053">
    <property type="protein sequence ID" value="PWW75034.1"/>
    <property type="molecule type" value="Genomic_DNA"/>
</dbReference>
<dbReference type="Proteomes" id="UP000246991">
    <property type="component" value="Unassembled WGS sequence"/>
</dbReference>
<dbReference type="AlphaFoldDB" id="A0A317SKV7"/>
<evidence type="ECO:0000256" key="1">
    <source>
        <dbReference type="SAM" id="MobiDB-lite"/>
    </source>
</evidence>
<sequence length="135" mass="14750">MCCILLIIPFEAETGEHYSLVQNRERLHTGLSNLSPLWIVEVVISSLLCPVDSQKIQEVWGKAKGNINAAVFKDVGHEEGGPEEGEEERIKETEAEKADAQGFSETQDSTDKVNNLVVDTNSVKAAKRSALKIGA</sequence>
<comment type="caution">
    <text evidence="2">The sequence shown here is derived from an EMBL/GenBank/DDBJ whole genome shotgun (WGS) entry which is preliminary data.</text>
</comment>